<reference evidence="4 5" key="1">
    <citation type="journal article" date="2018" name="MBio">
        <title>Comparative Genomics Reveals the Core Gene Toolbox for the Fungus-Insect Symbiosis.</title>
        <authorList>
            <person name="Wang Y."/>
            <person name="Stata M."/>
            <person name="Wang W."/>
            <person name="Stajich J.E."/>
            <person name="White M.M."/>
            <person name="Moncalvo J.M."/>
        </authorList>
    </citation>
    <scope>NUCLEOTIDE SEQUENCE [LARGE SCALE GENOMIC DNA]</scope>
    <source>
        <strain evidence="4 5">SC-DP-2</strain>
    </source>
</reference>
<feature type="region of interest" description="Disordered" evidence="2">
    <location>
        <begin position="492"/>
        <end position="515"/>
    </location>
</feature>
<feature type="compositionally biased region" description="Polar residues" evidence="2">
    <location>
        <begin position="107"/>
        <end position="118"/>
    </location>
</feature>
<feature type="compositionally biased region" description="Acidic residues" evidence="2">
    <location>
        <begin position="776"/>
        <end position="786"/>
    </location>
</feature>
<dbReference type="STRING" id="133381.A0A2T9XY36"/>
<feature type="compositionally biased region" description="Low complexity" evidence="2">
    <location>
        <begin position="441"/>
        <end position="459"/>
    </location>
</feature>
<sequence length="937" mass="102412">MDVENNDNNNNSVQGQSQTNLDLRIKALLDGRETVYTLPFPVSEKTLGELKTKLFELSGVEQKRQRLIYLGKVLVSENSKLSELGVVQENTLLMVEKPRSSLPGAGTASQSTPSGSDTPANNPSSASQASSSIPNSENPQPSETRPSSFSRTSHITFYSFPDPQALFGVNPEPQEPTQRNSQNSSPLSFEDSVNGVLRFIRASDIQDQYSRFTSLLNSRVNPRVRRLHGRSSWRPISELISDVQDQRNESAPQNSNLRNDSGFSAQPADSPAADTSSTSAQTRQFGFPILPDIQTSSGQPTINSTSRLVGNLASGFTADSRNRDDIDLASIGQGVLDLSDVYLAVSESLRQLGTSWVRRDAPSTPSNANTSSSTDPSSNPPLASNSLEPEFDFPTQEPSPSQPEFSSVRETRALLQLLPSVARATQTLLPQPSRPNDSRRPASSQPQPQLPSGPSVLPQHRPYPVLRNVSISLFPQNDNNSTPVQSINLNSAASAPGEQDTQSNPQPNPSIQGNLGNVFESLIRQFTDPSNRNNLDSFIPPRNPSIPAQPVVIYPEGSQSTLENSIRTALANYSPFVDSADQDSSNVSSVDSTFQPIAPTRNNESVDRDVFNLINPNPFSSGQAPNLQSGNTSNTTNVSAGHQVNRSVYEVPGSGSAFVFQLPYTFLHPNNSERTTGNGSPDESFGFSTILPTLYTSNFSPTSVLTPDGSQRLVQTTTNVVYQPFRVPVTREDLDGRSAQRPPPLDTSGSAQNEQLSANAQESPNPEGSTIKAEQKEDENEKEDNEAESKPLGLNNNIATTSSDQKGSQPSDQDKSKSRKGSFSEKVDYINLVNACLLVWTIIVWKMAERKAQNKYYPPDWDPSKGSINKYVGQHPLRDRARKLDKGILIIRFEMPFNIWCGNCKAMIATDPKNATYQVVRGAFKKNEDFKEDFDDI</sequence>
<gene>
    <name evidence="4" type="ORF">BB560_007184</name>
</gene>
<feature type="compositionally biased region" description="Polar residues" evidence="2">
    <location>
        <begin position="794"/>
        <end position="811"/>
    </location>
</feature>
<proteinExistence type="inferred from homology"/>
<evidence type="ECO:0000256" key="2">
    <source>
        <dbReference type="SAM" id="MobiDB-lite"/>
    </source>
</evidence>
<name>A0A2T9XY36_9FUNG</name>
<feature type="region of interest" description="Disordered" evidence="2">
    <location>
        <begin position="729"/>
        <end position="821"/>
    </location>
</feature>
<feature type="compositionally biased region" description="Basic and acidic residues" evidence="2">
    <location>
        <begin position="812"/>
        <end position="821"/>
    </location>
</feature>
<dbReference type="GO" id="GO:0000398">
    <property type="term" value="P:mRNA splicing, via spliceosome"/>
    <property type="evidence" value="ECO:0007669"/>
    <property type="project" value="InterPro"/>
</dbReference>
<comment type="similarity">
    <text evidence="1">Belongs to the CWC16 family.</text>
</comment>
<dbReference type="InterPro" id="IPR029071">
    <property type="entry name" value="Ubiquitin-like_domsf"/>
</dbReference>
<dbReference type="PANTHER" id="PTHR12111:SF2">
    <property type="entry name" value="SPLICING FACTOR YJU2B-RELATED"/>
    <property type="match status" value="1"/>
</dbReference>
<feature type="compositionally biased region" description="Polar residues" evidence="2">
    <location>
        <begin position="175"/>
        <end position="187"/>
    </location>
</feature>
<dbReference type="AlphaFoldDB" id="A0A2T9XY36"/>
<evidence type="ECO:0000313" key="4">
    <source>
        <dbReference type="EMBL" id="PVU85016.1"/>
    </source>
</evidence>
<accession>A0A2T9XY36</accession>
<dbReference type="Pfam" id="PF00240">
    <property type="entry name" value="ubiquitin"/>
    <property type="match status" value="1"/>
</dbReference>
<feature type="compositionally biased region" description="Low complexity" evidence="2">
    <location>
        <begin position="119"/>
        <end position="136"/>
    </location>
</feature>
<dbReference type="InterPro" id="IPR000626">
    <property type="entry name" value="Ubiquitin-like_dom"/>
</dbReference>
<organism evidence="4 5">
    <name type="scientific">Smittium megazygosporum</name>
    <dbReference type="NCBI Taxonomy" id="133381"/>
    <lineage>
        <taxon>Eukaryota</taxon>
        <taxon>Fungi</taxon>
        <taxon>Fungi incertae sedis</taxon>
        <taxon>Zoopagomycota</taxon>
        <taxon>Kickxellomycotina</taxon>
        <taxon>Harpellomycetes</taxon>
        <taxon>Harpellales</taxon>
        <taxon>Legeriomycetaceae</taxon>
        <taxon>Smittium</taxon>
    </lineage>
</organism>
<dbReference type="Pfam" id="PF04502">
    <property type="entry name" value="Saf4_Yju2"/>
    <property type="match status" value="1"/>
</dbReference>
<dbReference type="SMART" id="SM00213">
    <property type="entry name" value="UBQ"/>
    <property type="match status" value="1"/>
</dbReference>
<dbReference type="OrthoDB" id="360327at2759"/>
<feature type="compositionally biased region" description="Polar residues" evidence="2">
    <location>
        <begin position="137"/>
        <end position="150"/>
    </location>
</feature>
<dbReference type="InterPro" id="IPR007590">
    <property type="entry name" value="Saf4/Yju2"/>
</dbReference>
<dbReference type="GO" id="GO:0071014">
    <property type="term" value="C:post-mRNA release spliceosomal complex"/>
    <property type="evidence" value="ECO:0007669"/>
    <property type="project" value="TreeGrafter"/>
</dbReference>
<dbReference type="Gene3D" id="3.10.20.90">
    <property type="entry name" value="Phosphatidylinositol 3-kinase Catalytic Subunit, Chain A, domain 1"/>
    <property type="match status" value="1"/>
</dbReference>
<feature type="compositionally biased region" description="Low complexity" evidence="2">
    <location>
        <begin position="264"/>
        <end position="280"/>
    </location>
</feature>
<feature type="region of interest" description="Disordered" evidence="2">
    <location>
        <begin position="162"/>
        <end position="189"/>
    </location>
</feature>
<feature type="non-terminal residue" evidence="4">
    <location>
        <position position="937"/>
    </location>
</feature>
<comment type="caution">
    <text evidence="4">The sequence shown here is derived from an EMBL/GenBank/DDBJ whole genome shotgun (WGS) entry which is preliminary data.</text>
</comment>
<keyword evidence="5" id="KW-1185">Reference proteome</keyword>
<feature type="compositionally biased region" description="Polar residues" evidence="2">
    <location>
        <begin position="249"/>
        <end position="263"/>
    </location>
</feature>
<feature type="domain" description="Ubiquitin-like" evidence="3">
    <location>
        <begin position="44"/>
        <end position="101"/>
    </location>
</feature>
<feature type="region of interest" description="Disordered" evidence="2">
    <location>
        <begin position="580"/>
        <end position="602"/>
    </location>
</feature>
<evidence type="ECO:0000259" key="3">
    <source>
        <dbReference type="PROSITE" id="PS50053"/>
    </source>
</evidence>
<dbReference type="Proteomes" id="UP000245609">
    <property type="component" value="Unassembled WGS sequence"/>
</dbReference>
<dbReference type="EMBL" id="MBFS01003751">
    <property type="protein sequence ID" value="PVU85016.1"/>
    <property type="molecule type" value="Genomic_DNA"/>
</dbReference>
<dbReference type="SUPFAM" id="SSF54236">
    <property type="entry name" value="Ubiquitin-like"/>
    <property type="match status" value="1"/>
</dbReference>
<feature type="compositionally biased region" description="Low complexity" evidence="2">
    <location>
        <begin position="580"/>
        <end position="592"/>
    </location>
</feature>
<feature type="region of interest" description="Disordered" evidence="2">
    <location>
        <begin position="428"/>
        <end position="461"/>
    </location>
</feature>
<feature type="region of interest" description="Disordered" evidence="2">
    <location>
        <begin position="97"/>
        <end position="150"/>
    </location>
</feature>
<feature type="region of interest" description="Disordered" evidence="2">
    <location>
        <begin position="244"/>
        <end position="280"/>
    </location>
</feature>
<dbReference type="CDD" id="cd17039">
    <property type="entry name" value="Ubl_ubiquitin_like"/>
    <property type="match status" value="1"/>
</dbReference>
<dbReference type="PROSITE" id="PS50053">
    <property type="entry name" value="UBIQUITIN_2"/>
    <property type="match status" value="1"/>
</dbReference>
<protein>
    <recommendedName>
        <fullName evidence="3">Ubiquitin-like domain-containing protein</fullName>
    </recommendedName>
</protein>
<evidence type="ECO:0000256" key="1">
    <source>
        <dbReference type="ARBA" id="ARBA00005595"/>
    </source>
</evidence>
<feature type="compositionally biased region" description="Basic and acidic residues" evidence="2">
    <location>
        <begin position="729"/>
        <end position="738"/>
    </location>
</feature>
<evidence type="ECO:0000313" key="5">
    <source>
        <dbReference type="Proteomes" id="UP000245609"/>
    </source>
</evidence>
<dbReference type="PANTHER" id="PTHR12111">
    <property type="entry name" value="SPLICING FACTOR YJU2"/>
    <property type="match status" value="1"/>
</dbReference>
<feature type="compositionally biased region" description="Low complexity" evidence="2">
    <location>
        <begin position="362"/>
        <end position="406"/>
    </location>
</feature>
<feature type="compositionally biased region" description="Polar residues" evidence="2">
    <location>
        <begin position="747"/>
        <end position="768"/>
    </location>
</feature>
<dbReference type="GO" id="GO:0005684">
    <property type="term" value="C:U2-type spliceosomal complex"/>
    <property type="evidence" value="ECO:0007669"/>
    <property type="project" value="TreeGrafter"/>
</dbReference>
<feature type="region of interest" description="Disordered" evidence="2">
    <location>
        <begin position="356"/>
        <end position="408"/>
    </location>
</feature>